<accession>A0A915IJZ5</accession>
<feature type="transmembrane region" description="Helical" evidence="2">
    <location>
        <begin position="227"/>
        <end position="251"/>
    </location>
</feature>
<evidence type="ECO:0000313" key="4">
    <source>
        <dbReference type="Proteomes" id="UP000887565"/>
    </source>
</evidence>
<sequence length="930" mass="106700">MLKEFLGGAGAVLPLAKVVVGVTIPTTAHQKRPGSEPVTWLKHQSYGWLLYVTIRGIHVTIQQYVAIAVTVLGCLFSLIFHLGTKEVEHCELIAESQSSGSLNREQTESSNNDHNEHLNLKQTHMRWSDWFNVFDFYLIAILYMTTRIFGNVAQAYLPLYVLETQHFEKTYIAIIPMVVYLSSFVTSSILSFQAVSRYIPRKVILLFGVFLGVGSCVWMWFHELHTMVYAVSVLLGMASTILLVVSLALIADLISENTLTMHINHQGCSDDFADEKNGDGCCLDRSSSDEGFSVEESLSNYTFTDITKQFIEAAKKDRLLKTFCLSILKLVSLCHDIAIRASVFEEEDFQQSLDNFELASELSINRLIGMLKEADEDCQKSIRSSRCKVDEDSQKKMKDFEQIMYRFRYIRNFLLALINMTAKEEKDINSLPGSLPKKQNFEEACKCLQLCDELLEKIKVVNFDQKCLRSLKNEHFIFQHINAFDLGVNQHLMPPTLPRFVNFLLPSKAFEYFSHLVGRLMRISSNMEKLTSYATALNFFRAFSRSENCILSRSVLQISFLPSNYVIFNKTPLVDLIKHSICHFVNPSSLNPSFSGLELEGCKAILDEFFCNCSKIFAELLRISGHNRSRQRDCYTRLMEEFGTFQDEADRLDSLLHNVLIKQYESINACSTCPTVPVSYQHVSRFASFIIYHVLKCMLEYLLLGFELELYSTHEYAFIFWYLNEILFKWIINVLSKVDCILYAQDQAQSTSARQKTDKKKHKSKKKASTKTWHQLEILQTQSYQKMCDGYFKAMLGFYATDRIMVPIFSDSQHYDTIRCEHRLAPFFNLSNPPLISYQQFLDISNFKQIARCAPTSKLFAESAQTFDEARLCLETVPLADEVETATLIKVCKMNCVVLKLLATGTQDSHAEWPKFDFNLHSIFPVIKLK</sequence>
<dbReference type="InterPro" id="IPR011701">
    <property type="entry name" value="MFS"/>
</dbReference>
<dbReference type="SUPFAM" id="SSF103473">
    <property type="entry name" value="MFS general substrate transporter"/>
    <property type="match status" value="1"/>
</dbReference>
<evidence type="ECO:0000259" key="3">
    <source>
        <dbReference type="Pfam" id="PF25789"/>
    </source>
</evidence>
<proteinExistence type="predicted"/>
<dbReference type="GO" id="GO:0031417">
    <property type="term" value="C:NatC complex"/>
    <property type="evidence" value="ECO:0007669"/>
    <property type="project" value="InterPro"/>
</dbReference>
<organism evidence="4 5">
    <name type="scientific">Romanomermis culicivorax</name>
    <name type="common">Nematode worm</name>
    <dbReference type="NCBI Taxonomy" id="13658"/>
    <lineage>
        <taxon>Eukaryota</taxon>
        <taxon>Metazoa</taxon>
        <taxon>Ecdysozoa</taxon>
        <taxon>Nematoda</taxon>
        <taxon>Enoplea</taxon>
        <taxon>Dorylaimia</taxon>
        <taxon>Mermithida</taxon>
        <taxon>Mermithoidea</taxon>
        <taxon>Mermithidae</taxon>
        <taxon>Romanomermis</taxon>
    </lineage>
</organism>
<dbReference type="Pfam" id="PF07690">
    <property type="entry name" value="MFS_1"/>
    <property type="match status" value="1"/>
</dbReference>
<dbReference type="Proteomes" id="UP000887565">
    <property type="component" value="Unplaced"/>
</dbReference>
<keyword evidence="2" id="KW-0472">Membrane</keyword>
<reference evidence="5" key="1">
    <citation type="submission" date="2022-11" db="UniProtKB">
        <authorList>
            <consortium name="WormBaseParasite"/>
        </authorList>
    </citation>
    <scope>IDENTIFICATION</scope>
</reference>
<dbReference type="AlphaFoldDB" id="A0A915IJZ5"/>
<keyword evidence="2" id="KW-0812">Transmembrane</keyword>
<dbReference type="InterPro" id="IPR036259">
    <property type="entry name" value="MFS_trans_sf"/>
</dbReference>
<dbReference type="Pfam" id="PF25789">
    <property type="entry name" value="TPR_NAA35"/>
    <property type="match status" value="1"/>
</dbReference>
<evidence type="ECO:0000256" key="1">
    <source>
        <dbReference type="ARBA" id="ARBA00030494"/>
    </source>
</evidence>
<dbReference type="PANTHER" id="PTHR21373:SF0">
    <property type="entry name" value="N-ALPHA-ACETYLTRANSFERASE 35, NATC AUXILIARY SUBUNIT"/>
    <property type="match status" value="1"/>
</dbReference>
<dbReference type="GO" id="GO:0022857">
    <property type="term" value="F:transmembrane transporter activity"/>
    <property type="evidence" value="ECO:0007669"/>
    <property type="project" value="InterPro"/>
</dbReference>
<feature type="transmembrane region" description="Helical" evidence="2">
    <location>
        <begin position="203"/>
        <end position="221"/>
    </location>
</feature>
<dbReference type="InterPro" id="IPR007244">
    <property type="entry name" value="Naa35_N"/>
</dbReference>
<dbReference type="PANTHER" id="PTHR21373">
    <property type="entry name" value="GLUCOSE REPRESSIBLE PROTEIN MAK10"/>
    <property type="match status" value="1"/>
</dbReference>
<keyword evidence="4" id="KW-1185">Reference proteome</keyword>
<evidence type="ECO:0000313" key="5">
    <source>
        <dbReference type="WBParaSite" id="nRc.2.0.1.t13712-RA"/>
    </source>
</evidence>
<feature type="transmembrane region" description="Helical" evidence="2">
    <location>
        <begin position="61"/>
        <end position="82"/>
    </location>
</feature>
<dbReference type="Gene3D" id="1.20.1250.20">
    <property type="entry name" value="MFS general substrate transporter like domains"/>
    <property type="match status" value="1"/>
</dbReference>
<protein>
    <recommendedName>
        <fullName evidence="1">Protein MAK10 homolog</fullName>
    </recommendedName>
</protein>
<dbReference type="WBParaSite" id="nRc.2.0.1.t13712-RA">
    <property type="protein sequence ID" value="nRc.2.0.1.t13712-RA"/>
    <property type="gene ID" value="nRc.2.0.1.g13712"/>
</dbReference>
<feature type="transmembrane region" description="Helical" evidence="2">
    <location>
        <begin position="130"/>
        <end position="150"/>
    </location>
</feature>
<feature type="transmembrane region" description="Helical" evidence="2">
    <location>
        <begin position="170"/>
        <end position="191"/>
    </location>
</feature>
<name>A0A915IJZ5_ROMCU</name>
<evidence type="ECO:0000256" key="2">
    <source>
        <dbReference type="SAM" id="Phobius"/>
    </source>
</evidence>
<keyword evidence="2" id="KW-1133">Transmembrane helix</keyword>
<dbReference type="InterPro" id="IPR057982">
    <property type="entry name" value="TPR_NAA35"/>
</dbReference>
<feature type="domain" description="NAA35-like TPR repeats" evidence="3">
    <location>
        <begin position="527"/>
        <end position="927"/>
    </location>
</feature>